<sequence>MFYQWSNANRLQTLQVSGGNNQLLFASEQEKAEVYLEGGTISRVVCHSKSGTTEILAKDAYHIVVGESNWQRDVYHFLKPGGPAPTLRLGITVHAGAGTWSSLPHPFELNLEPDFEEVFFHLLEGGSQSAVQLGRGVWADNTAVDEAWLVKDRTFSTIPMGYHPVVGEPHVKVAYVWAYLAKKPSWEKV</sequence>
<evidence type="ECO:0000313" key="3">
    <source>
        <dbReference type="Proteomes" id="UP000811899"/>
    </source>
</evidence>
<keyword evidence="3" id="KW-1185">Reference proteome</keyword>
<dbReference type="InterPro" id="IPR021120">
    <property type="entry name" value="KduI/IolB_isomerase"/>
</dbReference>
<dbReference type="Pfam" id="PF04962">
    <property type="entry name" value="KduI"/>
    <property type="match status" value="1"/>
</dbReference>
<protein>
    <submittedName>
        <fullName evidence="2">5-deoxy-glucuronate isomerase</fullName>
    </submittedName>
</protein>
<accession>A0AAW4L7Y5</accession>
<gene>
    <name evidence="2" type="ORF">KI809_06360</name>
</gene>
<keyword evidence="1 2" id="KW-0413">Isomerase</keyword>
<dbReference type="RefSeq" id="WP_214170698.1">
    <property type="nucleotide sequence ID" value="NZ_JAHCVJ010000002.1"/>
</dbReference>
<dbReference type="Proteomes" id="UP000811899">
    <property type="component" value="Unassembled WGS sequence"/>
</dbReference>
<organism evidence="2 3">
    <name type="scientific">Geoanaerobacter pelophilus</name>
    <dbReference type="NCBI Taxonomy" id="60036"/>
    <lineage>
        <taxon>Bacteria</taxon>
        <taxon>Pseudomonadati</taxon>
        <taxon>Thermodesulfobacteriota</taxon>
        <taxon>Desulfuromonadia</taxon>
        <taxon>Geobacterales</taxon>
        <taxon>Geobacteraceae</taxon>
        <taxon>Geoanaerobacter</taxon>
    </lineage>
</organism>
<dbReference type="GO" id="GO:0016861">
    <property type="term" value="F:intramolecular oxidoreductase activity, interconverting aldoses and ketoses"/>
    <property type="evidence" value="ECO:0007669"/>
    <property type="project" value="InterPro"/>
</dbReference>
<dbReference type="AlphaFoldDB" id="A0AAW4L7Y5"/>
<comment type="caution">
    <text evidence="2">The sequence shown here is derived from an EMBL/GenBank/DDBJ whole genome shotgun (WGS) entry which is preliminary data.</text>
</comment>
<dbReference type="Gene3D" id="2.60.120.10">
    <property type="entry name" value="Jelly Rolls"/>
    <property type="match status" value="1"/>
</dbReference>
<proteinExistence type="predicted"/>
<evidence type="ECO:0000256" key="1">
    <source>
        <dbReference type="ARBA" id="ARBA00023235"/>
    </source>
</evidence>
<evidence type="ECO:0000313" key="2">
    <source>
        <dbReference type="EMBL" id="MBT0663922.1"/>
    </source>
</evidence>
<dbReference type="InterPro" id="IPR014710">
    <property type="entry name" value="RmlC-like_jellyroll"/>
</dbReference>
<reference evidence="2 3" key="1">
    <citation type="submission" date="2021-05" db="EMBL/GenBank/DDBJ databases">
        <title>The draft genome of Geobacter pelophilus DSM 12255.</title>
        <authorList>
            <person name="Xu Z."/>
            <person name="Masuda Y."/>
            <person name="Itoh H."/>
            <person name="Senoo K."/>
        </authorList>
    </citation>
    <scope>NUCLEOTIDE SEQUENCE [LARGE SCALE GENOMIC DNA]</scope>
    <source>
        <strain evidence="2 3">DSM 12255</strain>
    </source>
</reference>
<name>A0AAW4L7Y5_9BACT</name>
<dbReference type="EMBL" id="JAHCVJ010000002">
    <property type="protein sequence ID" value="MBT0663922.1"/>
    <property type="molecule type" value="Genomic_DNA"/>
</dbReference>
<dbReference type="InterPro" id="IPR011051">
    <property type="entry name" value="RmlC_Cupin_sf"/>
</dbReference>
<dbReference type="SUPFAM" id="SSF51182">
    <property type="entry name" value="RmlC-like cupins"/>
    <property type="match status" value="1"/>
</dbReference>